<accession>A0A1H0BMV0</accession>
<evidence type="ECO:0008006" key="3">
    <source>
        <dbReference type="Google" id="ProtNLM"/>
    </source>
</evidence>
<dbReference type="EMBL" id="FNHW01000005">
    <property type="protein sequence ID" value="SDN46990.1"/>
    <property type="molecule type" value="Genomic_DNA"/>
</dbReference>
<name>A0A1H0BMV0_9BACL</name>
<organism evidence="1 2">
    <name type="scientific">Fictibacillus solisalsi</name>
    <dbReference type="NCBI Taxonomy" id="459525"/>
    <lineage>
        <taxon>Bacteria</taxon>
        <taxon>Bacillati</taxon>
        <taxon>Bacillota</taxon>
        <taxon>Bacilli</taxon>
        <taxon>Bacillales</taxon>
        <taxon>Fictibacillaceae</taxon>
        <taxon>Fictibacillus</taxon>
    </lineage>
</organism>
<gene>
    <name evidence="1" type="ORF">SAMN04488137_4575</name>
</gene>
<proteinExistence type="predicted"/>
<keyword evidence="2" id="KW-1185">Reference proteome</keyword>
<evidence type="ECO:0000313" key="1">
    <source>
        <dbReference type="EMBL" id="SDN46990.1"/>
    </source>
</evidence>
<dbReference type="AlphaFoldDB" id="A0A1H0BMV0"/>
<protein>
    <recommendedName>
        <fullName evidence="3">YolD-like protein</fullName>
    </recommendedName>
</protein>
<reference evidence="2" key="1">
    <citation type="submission" date="2016-10" db="EMBL/GenBank/DDBJ databases">
        <authorList>
            <person name="Varghese N."/>
            <person name="Submissions S."/>
        </authorList>
    </citation>
    <scope>NUCLEOTIDE SEQUENCE [LARGE SCALE GENOMIC DNA]</scope>
    <source>
        <strain evidence="2">CGMCC 1.6854</strain>
    </source>
</reference>
<sequence length="72" mass="8555">MRFAPGTKVETNDSYYEMFKRRVKGEVINFNPLLDAVTMKWEHQEGIIIPEQQDEHVLMKTEDLQTQKQLMV</sequence>
<evidence type="ECO:0000313" key="2">
    <source>
        <dbReference type="Proteomes" id="UP000199544"/>
    </source>
</evidence>
<dbReference type="RefSeq" id="WP_090238648.1">
    <property type="nucleotide sequence ID" value="NZ_FNHW01000005.1"/>
</dbReference>
<dbReference type="OrthoDB" id="2973862at2"/>
<dbReference type="Proteomes" id="UP000199544">
    <property type="component" value="Unassembled WGS sequence"/>
</dbReference>